<dbReference type="EMBL" id="CP003423">
    <property type="protein sequence ID" value="AFH42637.1"/>
    <property type="molecule type" value="Genomic_DNA"/>
</dbReference>
<dbReference type="STRING" id="1163730.FFONT_0647"/>
<evidence type="ECO:0000313" key="1">
    <source>
        <dbReference type="EMBL" id="AFH42637.1"/>
    </source>
</evidence>
<dbReference type="AlphaFoldDB" id="I0A0Y0"/>
<accession>I0A0Y0</accession>
<name>I0A0Y0_FERFK</name>
<dbReference type="InParanoid" id="I0A0Y0"/>
<sequence length="198" mass="23031">MLNKILPYAHRPHEIEAYSRQRRLSELIKHYLGKSGKLIMRVLRTLKNNVELEHPQWFSTQSIDTRDEFSAGSLFETLENFGVNEVVVDPDLSKEPGEAQIYVLTDKGVAIKYLGREDPQRDIYIPLKPVSIRLPRGKYQIKHVKASYDFLESTRRSKDQDVEYNVLKPAEVESYIINNTCRFKQKAIRAKDLISLEP</sequence>
<dbReference type="Proteomes" id="UP000007391">
    <property type="component" value="Chromosome"/>
</dbReference>
<proteinExistence type="predicted"/>
<evidence type="ECO:0000313" key="2">
    <source>
        <dbReference type="Proteomes" id="UP000007391"/>
    </source>
</evidence>
<protein>
    <submittedName>
        <fullName evidence="1">Uncharacterized protein</fullName>
    </submittedName>
</protein>
<gene>
    <name evidence="1" type="ordered locus">FFONT_0647</name>
</gene>
<organism evidence="1 2">
    <name type="scientific">Fervidicoccus fontis (strain DSM 19380 / JCM 18336 / VKM B-2539 / Kam940)</name>
    <dbReference type="NCBI Taxonomy" id="1163730"/>
    <lineage>
        <taxon>Archaea</taxon>
        <taxon>Thermoproteota</taxon>
        <taxon>Thermoprotei</taxon>
        <taxon>Fervidicoccales</taxon>
        <taxon>Fervidicoccaceae</taxon>
        <taxon>Fervidicoccus</taxon>
    </lineage>
</organism>
<dbReference type="HOGENOM" id="CLU_1375480_0_0_2"/>
<dbReference type="KEGG" id="ffo:FFONT_0647"/>
<reference evidence="1 2" key="2">
    <citation type="journal article" date="2014" name="Extremophiles">
        <title>Analysis of the complete genome of Fervidococcus fontis confirms the distinct phylogenetic position of the order Fervidicoccales and suggests its environmental function.</title>
        <authorList>
            <person name="Lebedinsky A.V."/>
            <person name="Mardanov A.V."/>
            <person name="Kublanov I.V."/>
            <person name="Gumerov V.M."/>
            <person name="Beletsky A.V."/>
            <person name="Perevalova A.A."/>
            <person name="Bidzhieva S.Kh."/>
            <person name="Bonch-Osmolovskaya E.A."/>
            <person name="Skryabin K.G."/>
            <person name="Ravin N.V."/>
        </authorList>
    </citation>
    <scope>NUCLEOTIDE SEQUENCE [LARGE SCALE GENOMIC DNA]</scope>
    <source>
        <strain evidence="2">DSM 19380 / VKM B-2539 / Kam940</strain>
    </source>
</reference>
<reference evidence="2" key="1">
    <citation type="submission" date="2012-03" db="EMBL/GenBank/DDBJ databases">
        <title>Fervidicoccus fontis complete genome analysis confirms its distinct phylogenetic position and predicts its environmental function.</title>
        <authorList>
            <person name="Lebedinsky A.V."/>
            <person name="Mardanov A.V."/>
            <person name="Gumerov V.M."/>
            <person name="Beletsky A.V."/>
            <person name="Kublanov I.V."/>
            <person name="Perevalova A.A."/>
            <person name="Bonch-Osmolovskaya E.A."/>
            <person name="Ravin N.V."/>
            <person name="Skryabin K.G."/>
        </authorList>
    </citation>
    <scope>NUCLEOTIDE SEQUENCE [LARGE SCALE GENOMIC DNA]</scope>
    <source>
        <strain evidence="2">DSM 19380 / VKM B-2539 / Kam940</strain>
    </source>
</reference>
<keyword evidence="2" id="KW-1185">Reference proteome</keyword>